<dbReference type="STRING" id="758793.BRPE64_ACDS28010"/>
<dbReference type="OrthoDB" id="9786494at2"/>
<keyword evidence="7" id="KW-0274">FAD</keyword>
<proteinExistence type="predicted"/>
<dbReference type="Gene3D" id="3.50.50.60">
    <property type="entry name" value="FAD/NAD(P)-binding domain"/>
    <property type="match status" value="1"/>
</dbReference>
<dbReference type="GO" id="GO:0008168">
    <property type="term" value="F:methyltransferase activity"/>
    <property type="evidence" value="ECO:0007669"/>
    <property type="project" value="UniProtKB-KW"/>
</dbReference>
<evidence type="ECO:0000256" key="3">
    <source>
        <dbReference type="ARBA" id="ARBA00022630"/>
    </source>
</evidence>
<keyword evidence="2" id="KW-0489">Methyltransferase</keyword>
<dbReference type="KEGG" id="buo:BRPE64_ACDS28010"/>
<evidence type="ECO:0000256" key="9">
    <source>
        <dbReference type="ARBA" id="ARBA00023268"/>
    </source>
</evidence>
<keyword evidence="8" id="KW-0560">Oxidoreductase</keyword>
<keyword evidence="1" id="KW-0963">Cytoplasm</keyword>
<dbReference type="Gene3D" id="3.40.50.150">
    <property type="entry name" value="Vaccinia Virus protein VP39"/>
    <property type="match status" value="1"/>
</dbReference>
<dbReference type="Pfam" id="PF01266">
    <property type="entry name" value="DAO"/>
    <property type="match status" value="1"/>
</dbReference>
<dbReference type="GO" id="GO:0008033">
    <property type="term" value="P:tRNA processing"/>
    <property type="evidence" value="ECO:0007669"/>
    <property type="project" value="UniProtKB-KW"/>
</dbReference>
<dbReference type="EMBL" id="AP013058">
    <property type="protein sequence ID" value="BAN24555.1"/>
    <property type="molecule type" value="Genomic_DNA"/>
</dbReference>
<keyword evidence="3" id="KW-0285">Flavoprotein</keyword>
<dbReference type="RefSeq" id="WP_016346690.1">
    <property type="nucleotide sequence ID" value="NC_021287.1"/>
</dbReference>
<evidence type="ECO:0000256" key="6">
    <source>
        <dbReference type="ARBA" id="ARBA00022694"/>
    </source>
</evidence>
<keyword evidence="4" id="KW-0808">Transferase</keyword>
<gene>
    <name evidence="11" type="ORF">BRPE64_ACDS28010</name>
</gene>
<organism evidence="11 12">
    <name type="scientific">Caballeronia insecticola</name>
    <dbReference type="NCBI Taxonomy" id="758793"/>
    <lineage>
        <taxon>Bacteria</taxon>
        <taxon>Pseudomonadati</taxon>
        <taxon>Pseudomonadota</taxon>
        <taxon>Betaproteobacteria</taxon>
        <taxon>Burkholderiales</taxon>
        <taxon>Burkholderiaceae</taxon>
        <taxon>Caballeronia</taxon>
    </lineage>
</organism>
<feature type="domain" description="FAD dependent oxidoreductase" evidence="10">
    <location>
        <begin position="219"/>
        <end position="579"/>
    </location>
</feature>
<evidence type="ECO:0000256" key="1">
    <source>
        <dbReference type="ARBA" id="ARBA00022490"/>
    </source>
</evidence>
<evidence type="ECO:0000256" key="4">
    <source>
        <dbReference type="ARBA" id="ARBA00022679"/>
    </source>
</evidence>
<dbReference type="NCBIfam" id="TIGR03197">
    <property type="entry name" value="MnmC_Cterm"/>
    <property type="match status" value="1"/>
</dbReference>
<name>R4WU88_9BURK</name>
<evidence type="ECO:0000256" key="5">
    <source>
        <dbReference type="ARBA" id="ARBA00022691"/>
    </source>
</evidence>
<dbReference type="SUPFAM" id="SSF54373">
    <property type="entry name" value="FAD-linked reductases, C-terminal domain"/>
    <property type="match status" value="1"/>
</dbReference>
<dbReference type="SUPFAM" id="SSF51905">
    <property type="entry name" value="FAD/NAD(P)-binding domain"/>
    <property type="match status" value="1"/>
</dbReference>
<evidence type="ECO:0000256" key="8">
    <source>
        <dbReference type="ARBA" id="ARBA00023002"/>
    </source>
</evidence>
<dbReference type="PANTHER" id="PTHR13847:SF283">
    <property type="entry name" value="TRNA 5-METHYLAMINOMETHYL-2-THIOURIDINE BIOSYNTHESIS BIFUNCTIONAL PROTEIN MNMC"/>
    <property type="match status" value="1"/>
</dbReference>
<dbReference type="InterPro" id="IPR017610">
    <property type="entry name" value="tRNA_S-uridine_synth_MnmC_C"/>
</dbReference>
<dbReference type="InterPro" id="IPR029063">
    <property type="entry name" value="SAM-dependent_MTases_sf"/>
</dbReference>
<keyword evidence="9" id="KW-0511">Multifunctional enzyme</keyword>
<evidence type="ECO:0000313" key="12">
    <source>
        <dbReference type="Proteomes" id="UP000013966"/>
    </source>
</evidence>
<dbReference type="HOGENOM" id="CLU_022427_1_0_4"/>
<evidence type="ECO:0000313" key="11">
    <source>
        <dbReference type="EMBL" id="BAN24555.1"/>
    </source>
</evidence>
<dbReference type="InterPro" id="IPR036188">
    <property type="entry name" value="FAD/NAD-bd_sf"/>
</dbReference>
<protein>
    <submittedName>
        <fullName evidence="11">tRNA 5-methylaminomethyl-2-thiouridine biosynthesis bifunctional protein MnmC</fullName>
    </submittedName>
</protein>
<dbReference type="Proteomes" id="UP000013966">
    <property type="component" value="Chromosome 1"/>
</dbReference>
<keyword evidence="6" id="KW-0819">tRNA processing</keyword>
<keyword evidence="5" id="KW-0949">S-adenosyl-L-methionine</keyword>
<reference evidence="11 12" key="1">
    <citation type="journal article" date="2013" name="Genome Announc.">
        <title>Complete Genome Sequence of Burkholderia sp. Strain RPE64, Bacterial Symbiont of the Bean Bug Riptortus pedestris.</title>
        <authorList>
            <person name="Shibata T.F."/>
            <person name="Maeda T."/>
            <person name="Nikoh N."/>
            <person name="Yamaguchi K."/>
            <person name="Oshima K."/>
            <person name="Hattori M."/>
            <person name="Nishiyama T."/>
            <person name="Hasebe M."/>
            <person name="Fukatsu T."/>
            <person name="Kikuchi Y."/>
            <person name="Shigenobu S."/>
        </authorList>
    </citation>
    <scope>NUCLEOTIDE SEQUENCE [LARGE SCALE GENOMIC DNA]</scope>
</reference>
<dbReference type="InterPro" id="IPR006076">
    <property type="entry name" value="FAD-dep_OxRdtase"/>
</dbReference>
<dbReference type="Gene3D" id="3.30.9.10">
    <property type="entry name" value="D-Amino Acid Oxidase, subunit A, domain 2"/>
    <property type="match status" value="1"/>
</dbReference>
<keyword evidence="12" id="KW-1185">Reference proteome</keyword>
<evidence type="ECO:0000256" key="2">
    <source>
        <dbReference type="ARBA" id="ARBA00022603"/>
    </source>
</evidence>
<accession>R4WU88</accession>
<reference evidence="11 12" key="2">
    <citation type="journal article" date="2018" name="Int. J. Syst. Evol. Microbiol.">
        <title>Burkholderia insecticola sp. nov., a gut symbiotic bacterium of the bean bug Riptortus pedestris.</title>
        <authorList>
            <person name="Takeshita K."/>
            <person name="Tamaki H."/>
            <person name="Ohbayashi T."/>
            <person name="Meng X.-Y."/>
            <person name="Sone T."/>
            <person name="Mitani Y."/>
            <person name="Peeters C."/>
            <person name="Kikuchi Y."/>
            <person name="Vandamme P."/>
        </authorList>
    </citation>
    <scope>NUCLEOTIDE SEQUENCE [LARGE SCALE GENOMIC DNA]</scope>
    <source>
        <strain evidence="11">RPE64</strain>
    </source>
</reference>
<sequence length="615" mass="66821">MTESLLLEPHDLPARWRHKRVFTFVDTHFTASAFLALWQLWRDDDDDDDDRCERLHVVAIAPLERLGEAPSNHASPLADELARAWPMRVPGVHRLEFDTGRVVLTLAVGDDAHALLSSLWLRADAFRIDMTHADPTDDPRKLCKALARFAGDGATVSIRAREHMRAPVQRALESSGFEVTTNAAAPDASPDTMSARFAPRWRVRRHEPPRACEARAREAIVIGAGLAGCALSARLAARGWRVTLIDRHALPARDASGNPAGVFHPIVWRDDSIAARLTRAGFLDALHRWRALEAAGHDLHRSDAGLLQIADTPDDARALAVAIERFGYPRDYVQPVTRAEASAMAGVEFARGGWFFPHGGAISPAALCAAQLADASEHIATHMQTEVARIAHDGQLWQAFDAHGAEIASAPVMVLANAHDAARLAGLYGQPTRIVRGQLSMLDAPALAALRVPVIGEGYAVPMGARGTLIGATYDIDDTGSEIRDAGHVENMARLSGMLPDLSLTPDEVRTGRVAFRCVTSDRMPMIGQLADEAAARRDAHRLSGAWPLDLPRMEGLFGAFAFGSRGLIWATLAAELISSQIEGEPWPLERDLIDAIDPARFLLRALRHGEIGAA</sequence>
<dbReference type="PATRIC" id="fig|758793.3.peg.2809"/>
<evidence type="ECO:0000259" key="10">
    <source>
        <dbReference type="Pfam" id="PF01266"/>
    </source>
</evidence>
<dbReference type="AlphaFoldDB" id="R4WU88"/>
<dbReference type="NCBIfam" id="NF002483">
    <property type="entry name" value="PRK01747.1-4"/>
    <property type="match status" value="1"/>
</dbReference>
<dbReference type="PANTHER" id="PTHR13847">
    <property type="entry name" value="SARCOSINE DEHYDROGENASE-RELATED"/>
    <property type="match status" value="1"/>
</dbReference>
<dbReference type="GO" id="GO:0032259">
    <property type="term" value="P:methylation"/>
    <property type="evidence" value="ECO:0007669"/>
    <property type="project" value="UniProtKB-KW"/>
</dbReference>
<dbReference type="GO" id="GO:0005737">
    <property type="term" value="C:cytoplasm"/>
    <property type="evidence" value="ECO:0007669"/>
    <property type="project" value="TreeGrafter"/>
</dbReference>
<evidence type="ECO:0000256" key="7">
    <source>
        <dbReference type="ARBA" id="ARBA00022827"/>
    </source>
</evidence>
<dbReference type="GO" id="GO:0016645">
    <property type="term" value="F:oxidoreductase activity, acting on the CH-NH group of donors"/>
    <property type="evidence" value="ECO:0007669"/>
    <property type="project" value="InterPro"/>
</dbReference>